<evidence type="ECO:0000313" key="2">
    <source>
        <dbReference type="EMBL" id="ELP91605.1"/>
    </source>
</evidence>
<dbReference type="InterPro" id="IPR053287">
    <property type="entry name" value="PP2C-like_domain"/>
</dbReference>
<proteinExistence type="predicted"/>
<evidence type="ECO:0000313" key="3">
    <source>
        <dbReference type="Proteomes" id="UP000014680"/>
    </source>
</evidence>
<dbReference type="AlphaFoldDB" id="L7FPN1"/>
<dbReference type="Pfam" id="PF13672">
    <property type="entry name" value="PP2C_2"/>
    <property type="match status" value="1"/>
</dbReference>
<dbReference type="Proteomes" id="UP000014680">
    <property type="component" value="Unassembled WGS sequence"/>
</dbReference>
<dbReference type="KEGG" id="eiv:EIN_129850"/>
<keyword evidence="3" id="KW-1185">Reference proteome</keyword>
<dbReference type="InterPro" id="IPR036457">
    <property type="entry name" value="PPM-type-like_dom_sf"/>
</dbReference>
<gene>
    <name evidence="2" type="ORF">EIN_129850</name>
</gene>
<dbReference type="PANTHER" id="PTHR21586">
    <property type="entry name" value="TIPA"/>
    <property type="match status" value="1"/>
</dbReference>
<dbReference type="PANTHER" id="PTHR21586:SF0">
    <property type="entry name" value="PP2C-LIKE DOMAIN-CONTAINING PROTEIN CG9801"/>
    <property type="match status" value="1"/>
</dbReference>
<dbReference type="RefSeq" id="XP_004258376.1">
    <property type="nucleotide sequence ID" value="XM_004258328.1"/>
</dbReference>
<protein>
    <recommendedName>
        <fullName evidence="1">PPM-type phosphatase domain-containing protein</fullName>
    </recommendedName>
</protein>
<name>L7FPN1_ENTIV</name>
<reference evidence="2 3" key="1">
    <citation type="submission" date="2012-10" db="EMBL/GenBank/DDBJ databases">
        <authorList>
            <person name="Zafar N."/>
            <person name="Inman J."/>
            <person name="Hall N."/>
            <person name="Lorenzi H."/>
            <person name="Caler E."/>
        </authorList>
    </citation>
    <scope>NUCLEOTIDE SEQUENCE [LARGE SCALE GENOMIC DNA]</scope>
    <source>
        <strain evidence="2 3">IP1</strain>
    </source>
</reference>
<accession>L7FPN1</accession>
<dbReference type="EMBL" id="KB206458">
    <property type="protein sequence ID" value="ELP91605.1"/>
    <property type="molecule type" value="Genomic_DNA"/>
</dbReference>
<dbReference type="Gene3D" id="3.60.40.10">
    <property type="entry name" value="PPM-type phosphatase domain"/>
    <property type="match status" value="1"/>
</dbReference>
<feature type="domain" description="PPM-type phosphatase" evidence="1">
    <location>
        <begin position="69"/>
        <end position="254"/>
    </location>
</feature>
<evidence type="ECO:0000259" key="1">
    <source>
        <dbReference type="Pfam" id="PF13672"/>
    </source>
</evidence>
<dbReference type="VEuPathDB" id="AmoebaDB:EIN_129850"/>
<dbReference type="InterPro" id="IPR001932">
    <property type="entry name" value="PPM-type_phosphatase-like_dom"/>
</dbReference>
<sequence length="479" mass="52808">MSHDTQLEEYVRASFRKHIKTLPSKEIMPISVSKTFVHSTENKKPTTIISQEPNFAMTTFSTYPIVDGRKQGEPNCDRLKFVQFDNAVLGVIADGCGWGEHSKKASENAVDACIEKIAQNVQTCVTIKDVGFLLVDAVISAQVAILLNSGTCLVCTGTTTLLLSLTLTTVSMKQYTVLLSIGDCRAFLYNGISGNFESIGKSGRKGKSTTDCGSVLGPLDGRNPSLNNVILKCIPNEKGDYVLLFTDGFHDNLDPDICGIKHEKDKFTKSIICPIMKEATHLEDAVLGLSNYIVQSTRELSDFYRKSKSKSPTTLLGKLDHSTTLFYSTRTKEGSDFSKENYFIPNYYEKLYEPSSANLKPSISVMKAKSKEQQRTNLEVNSQPISPSDVFVAQKTSGRPLSSSPLNKQSRELSPLLINEKSKFFGAHFKPIRVNQTRHMSASETCSPSDRATPSPLSFSPGLSFKTGFMKFFGGKEDV</sequence>
<dbReference type="OrthoDB" id="2556847at2759"/>
<dbReference type="SUPFAM" id="SSF81606">
    <property type="entry name" value="PP2C-like"/>
    <property type="match status" value="1"/>
</dbReference>
<organism evidence="2 3">
    <name type="scientific">Entamoeba invadens IP1</name>
    <dbReference type="NCBI Taxonomy" id="370355"/>
    <lineage>
        <taxon>Eukaryota</taxon>
        <taxon>Amoebozoa</taxon>
        <taxon>Evosea</taxon>
        <taxon>Archamoebae</taxon>
        <taxon>Mastigamoebida</taxon>
        <taxon>Entamoebidae</taxon>
        <taxon>Entamoeba</taxon>
    </lineage>
</organism>
<dbReference type="GeneID" id="14890568"/>
<dbReference type="OMA" id="FLYSHET"/>